<sequence>MFATAVQTFRKRRTLKKIELDINQMRACSVSLWFNVGSMRYRACFAGPSPGAGARRRAVCVNAYQLKVSPHVGRLHRPPPASINIGVGFSCFGKRCALKNAHLTLASNSIEEHRTFVLIISLPLKRYALGILTPVLSKTNAV</sequence>
<organism evidence="1 2">
    <name type="scientific">Eumeta variegata</name>
    <name type="common">Bagworm moth</name>
    <name type="synonym">Eumeta japonica</name>
    <dbReference type="NCBI Taxonomy" id="151549"/>
    <lineage>
        <taxon>Eukaryota</taxon>
        <taxon>Metazoa</taxon>
        <taxon>Ecdysozoa</taxon>
        <taxon>Arthropoda</taxon>
        <taxon>Hexapoda</taxon>
        <taxon>Insecta</taxon>
        <taxon>Pterygota</taxon>
        <taxon>Neoptera</taxon>
        <taxon>Endopterygota</taxon>
        <taxon>Lepidoptera</taxon>
        <taxon>Glossata</taxon>
        <taxon>Ditrysia</taxon>
        <taxon>Tineoidea</taxon>
        <taxon>Psychidae</taxon>
        <taxon>Oiketicinae</taxon>
        <taxon>Eumeta</taxon>
    </lineage>
</organism>
<keyword evidence="2" id="KW-1185">Reference proteome</keyword>
<protein>
    <submittedName>
        <fullName evidence="1">Uncharacterized protein</fullName>
    </submittedName>
</protein>
<dbReference type="AlphaFoldDB" id="A0A4C1XBT3"/>
<name>A0A4C1XBT3_EUMVA</name>
<dbReference type="Proteomes" id="UP000299102">
    <property type="component" value="Unassembled WGS sequence"/>
</dbReference>
<gene>
    <name evidence="1" type="ORF">EVAR_44560_1</name>
</gene>
<accession>A0A4C1XBT3</accession>
<comment type="caution">
    <text evidence="1">The sequence shown here is derived from an EMBL/GenBank/DDBJ whole genome shotgun (WGS) entry which is preliminary data.</text>
</comment>
<dbReference type="EMBL" id="BGZK01000773">
    <property type="protein sequence ID" value="GBP59884.1"/>
    <property type="molecule type" value="Genomic_DNA"/>
</dbReference>
<reference evidence="1 2" key="1">
    <citation type="journal article" date="2019" name="Commun. Biol.">
        <title>The bagworm genome reveals a unique fibroin gene that provides high tensile strength.</title>
        <authorList>
            <person name="Kono N."/>
            <person name="Nakamura H."/>
            <person name="Ohtoshi R."/>
            <person name="Tomita M."/>
            <person name="Numata K."/>
            <person name="Arakawa K."/>
        </authorList>
    </citation>
    <scope>NUCLEOTIDE SEQUENCE [LARGE SCALE GENOMIC DNA]</scope>
</reference>
<evidence type="ECO:0000313" key="1">
    <source>
        <dbReference type="EMBL" id="GBP59884.1"/>
    </source>
</evidence>
<proteinExistence type="predicted"/>
<evidence type="ECO:0000313" key="2">
    <source>
        <dbReference type="Proteomes" id="UP000299102"/>
    </source>
</evidence>